<comment type="caution">
    <text evidence="12">The sequence shown here is derived from an EMBL/GenBank/DDBJ whole genome shotgun (WGS) entry which is preliminary data.</text>
</comment>
<dbReference type="InterPro" id="IPR050245">
    <property type="entry name" value="PrsA_foldase"/>
</dbReference>
<evidence type="ECO:0000256" key="2">
    <source>
        <dbReference type="ARBA" id="ARBA00007656"/>
    </source>
</evidence>
<dbReference type="InterPro" id="IPR046357">
    <property type="entry name" value="PPIase_dom_sf"/>
</dbReference>
<dbReference type="AlphaFoldDB" id="A0A839UZB4"/>
<evidence type="ECO:0000256" key="4">
    <source>
        <dbReference type="ARBA" id="ARBA00018370"/>
    </source>
</evidence>
<evidence type="ECO:0000313" key="12">
    <source>
        <dbReference type="EMBL" id="MBB3173664.1"/>
    </source>
</evidence>
<evidence type="ECO:0000256" key="10">
    <source>
        <dbReference type="SAM" id="SignalP"/>
    </source>
</evidence>
<feature type="domain" description="PpiC" evidence="11">
    <location>
        <begin position="159"/>
        <end position="251"/>
    </location>
</feature>
<keyword evidence="8 12" id="KW-0413">Isomerase</keyword>
<keyword evidence="13" id="KW-1185">Reference proteome</keyword>
<keyword evidence="10" id="KW-0732">Signal</keyword>
<dbReference type="PROSITE" id="PS50198">
    <property type="entry name" value="PPIC_PPIASE_2"/>
    <property type="match status" value="1"/>
</dbReference>
<dbReference type="PROSITE" id="PS01096">
    <property type="entry name" value="PPIC_PPIASE_1"/>
    <property type="match status" value="1"/>
</dbReference>
<dbReference type="SUPFAM" id="SSF54534">
    <property type="entry name" value="FKBP-like"/>
    <property type="match status" value="1"/>
</dbReference>
<evidence type="ECO:0000256" key="5">
    <source>
        <dbReference type="ARBA" id="ARBA00023110"/>
    </source>
</evidence>
<dbReference type="EC" id="5.2.1.8" evidence="3"/>
<dbReference type="EMBL" id="JACHXV010000004">
    <property type="protein sequence ID" value="MBB3173664.1"/>
    <property type="molecule type" value="Genomic_DNA"/>
</dbReference>
<dbReference type="InterPro" id="IPR023058">
    <property type="entry name" value="PPIase_PpiC_CS"/>
</dbReference>
<evidence type="ECO:0000256" key="3">
    <source>
        <dbReference type="ARBA" id="ARBA00013194"/>
    </source>
</evidence>
<dbReference type="Gene3D" id="1.10.8.1040">
    <property type="match status" value="1"/>
</dbReference>
<dbReference type="GO" id="GO:0003755">
    <property type="term" value="F:peptidyl-prolyl cis-trans isomerase activity"/>
    <property type="evidence" value="ECO:0007669"/>
    <property type="project" value="UniProtKB-KW"/>
</dbReference>
<name>A0A839UZB4_9PROT</name>
<organism evidence="12 13">
    <name type="scientific">Endobacter medicaginis</name>
    <dbReference type="NCBI Taxonomy" id="1181271"/>
    <lineage>
        <taxon>Bacteria</taxon>
        <taxon>Pseudomonadati</taxon>
        <taxon>Pseudomonadota</taxon>
        <taxon>Alphaproteobacteria</taxon>
        <taxon>Acetobacterales</taxon>
        <taxon>Acetobacteraceae</taxon>
        <taxon>Endobacter</taxon>
    </lineage>
</organism>
<evidence type="ECO:0000313" key="13">
    <source>
        <dbReference type="Proteomes" id="UP000557688"/>
    </source>
</evidence>
<protein>
    <recommendedName>
        <fullName evidence="4">Parvulin-like PPIase</fullName>
        <ecNumber evidence="3">5.2.1.8</ecNumber>
    </recommendedName>
    <alternativeName>
        <fullName evidence="6">Peptidyl-prolyl cis-trans isomerase plp</fullName>
    </alternativeName>
    <alternativeName>
        <fullName evidence="7">Rotamase plp</fullName>
    </alternativeName>
</protein>
<dbReference type="InterPro" id="IPR000297">
    <property type="entry name" value="PPIase_PpiC"/>
</dbReference>
<proteinExistence type="inferred from homology"/>
<feature type="signal peptide" evidence="10">
    <location>
        <begin position="1"/>
        <end position="27"/>
    </location>
</feature>
<dbReference type="InterPro" id="IPR027304">
    <property type="entry name" value="Trigger_fact/SurA_dom_sf"/>
</dbReference>
<dbReference type="RefSeq" id="WP_183274991.1">
    <property type="nucleotide sequence ID" value="NZ_JACHXV010000004.1"/>
</dbReference>
<keyword evidence="5 8" id="KW-0697">Rotamase</keyword>
<feature type="chain" id="PRO_5032670023" description="Parvulin-like PPIase" evidence="10">
    <location>
        <begin position="28"/>
        <end position="318"/>
    </location>
</feature>
<dbReference type="Gene3D" id="3.10.50.40">
    <property type="match status" value="1"/>
</dbReference>
<comment type="similarity">
    <text evidence="2">Belongs to the PpiC/parvulin rotamase family.</text>
</comment>
<evidence type="ECO:0000256" key="8">
    <source>
        <dbReference type="PROSITE-ProRule" id="PRU00278"/>
    </source>
</evidence>
<feature type="compositionally biased region" description="Pro residues" evidence="9">
    <location>
        <begin position="303"/>
        <end position="318"/>
    </location>
</feature>
<feature type="region of interest" description="Disordered" evidence="9">
    <location>
        <begin position="298"/>
        <end position="318"/>
    </location>
</feature>
<comment type="catalytic activity">
    <reaction evidence="1">
        <text>[protein]-peptidylproline (omega=180) = [protein]-peptidylproline (omega=0)</text>
        <dbReference type="Rhea" id="RHEA:16237"/>
        <dbReference type="Rhea" id="RHEA-COMP:10747"/>
        <dbReference type="Rhea" id="RHEA-COMP:10748"/>
        <dbReference type="ChEBI" id="CHEBI:83833"/>
        <dbReference type="ChEBI" id="CHEBI:83834"/>
        <dbReference type="EC" id="5.2.1.8"/>
    </reaction>
</comment>
<dbReference type="PANTHER" id="PTHR47245:SF2">
    <property type="entry name" value="PEPTIDYL-PROLYL CIS-TRANS ISOMERASE HP_0175-RELATED"/>
    <property type="match status" value="1"/>
</dbReference>
<reference evidence="12 13" key="1">
    <citation type="submission" date="2020-08" db="EMBL/GenBank/DDBJ databases">
        <title>Genomic Encyclopedia of Type Strains, Phase III (KMG-III): the genomes of soil and plant-associated and newly described type strains.</title>
        <authorList>
            <person name="Whitman W."/>
        </authorList>
    </citation>
    <scope>NUCLEOTIDE SEQUENCE [LARGE SCALE GENOMIC DNA]</scope>
    <source>
        <strain evidence="12 13">CECT 8088</strain>
    </source>
</reference>
<evidence type="ECO:0000256" key="6">
    <source>
        <dbReference type="ARBA" id="ARBA00030642"/>
    </source>
</evidence>
<evidence type="ECO:0000256" key="9">
    <source>
        <dbReference type="SAM" id="MobiDB-lite"/>
    </source>
</evidence>
<evidence type="ECO:0000256" key="7">
    <source>
        <dbReference type="ARBA" id="ARBA00031484"/>
    </source>
</evidence>
<dbReference type="PANTHER" id="PTHR47245">
    <property type="entry name" value="PEPTIDYLPROLYL ISOMERASE"/>
    <property type="match status" value="1"/>
</dbReference>
<sequence length="318" mass="33698">MRLSRPASALAATALLATALTPAVGLAAPKPAESAPAAAPSPQDTANKVLATVNGEKITVADVEQLANSLPPQLRQQDPSQLLPKLIDALVVRKSLLIAAQKDKLGNDPKVKAEIVRAQQQAADSVLQAAYMTNALKPMVTDAAIQQAYDQFKANFKGEPEVHARHILVKTEAEANDIIKQLKGGADFAALAKKYSTDKGSADTGGGDLGWFKKGDMLPEFSDAAFAMKKGETSSKPVKTQYGYHVIQVLDTRTEPAPTLDQVRDQIRAQLERQDAQQVADKTVSQMKVVRYNLDGSVVQPAPATPPAAPATPAPAGK</sequence>
<evidence type="ECO:0000256" key="1">
    <source>
        <dbReference type="ARBA" id="ARBA00000971"/>
    </source>
</evidence>
<gene>
    <name evidence="12" type="ORF">FHR90_001487</name>
</gene>
<accession>A0A839UZB4</accession>
<dbReference type="Proteomes" id="UP000557688">
    <property type="component" value="Unassembled WGS sequence"/>
</dbReference>
<dbReference type="SUPFAM" id="SSF109998">
    <property type="entry name" value="Triger factor/SurA peptide-binding domain-like"/>
    <property type="match status" value="1"/>
</dbReference>
<evidence type="ECO:0000259" key="11">
    <source>
        <dbReference type="PROSITE" id="PS50198"/>
    </source>
</evidence>
<dbReference type="Pfam" id="PF13616">
    <property type="entry name" value="Rotamase_3"/>
    <property type="match status" value="1"/>
</dbReference>